<sequence length="195" mass="22163">MVGNSLSLQGGMTMECCRVCTRCLIPLFLFLFYSETDAFRLTKMQSKRPVYRIWDVSQKTFYLRNNQLVAGYLQASNMALEEKIDVVPISPFNNTMFMGIQGGNRCLACVKTGDQPVLQLEEINIADLAKAGDQAKRFAFIKSHPGPTFRFESAAYPGWFLCTSQEDQPVGLTRRTSPWDHAQDPITTDFYFEKD</sequence>
<gene>
    <name evidence="7" type="primary">IL1RN</name>
</gene>
<dbReference type="GO" id="GO:0005813">
    <property type="term" value="C:centrosome"/>
    <property type="evidence" value="ECO:0007669"/>
    <property type="project" value="Ensembl"/>
</dbReference>
<dbReference type="GO" id="GO:0005829">
    <property type="term" value="C:cytosol"/>
    <property type="evidence" value="ECO:0007669"/>
    <property type="project" value="Ensembl"/>
</dbReference>
<dbReference type="GO" id="GO:0045352">
    <property type="term" value="F:interleukin-1 type I receptor antagonist activity"/>
    <property type="evidence" value="ECO:0007669"/>
    <property type="project" value="Ensembl"/>
</dbReference>
<keyword evidence="4" id="KW-0732">Signal</keyword>
<organism evidence="7 8">
    <name type="scientific">Ornithorhynchus anatinus</name>
    <name type="common">Duckbill platypus</name>
    <dbReference type="NCBI Taxonomy" id="9258"/>
    <lineage>
        <taxon>Eukaryota</taxon>
        <taxon>Metazoa</taxon>
        <taxon>Chordata</taxon>
        <taxon>Craniata</taxon>
        <taxon>Vertebrata</taxon>
        <taxon>Euteleostomi</taxon>
        <taxon>Mammalia</taxon>
        <taxon>Monotremata</taxon>
        <taxon>Ornithorhynchidae</taxon>
        <taxon>Ornithorhynchus</taxon>
    </lineage>
</organism>
<reference evidence="7" key="2">
    <citation type="submission" date="2025-08" db="UniProtKB">
        <authorList>
            <consortium name="Ensembl"/>
        </authorList>
    </citation>
    <scope>IDENTIFICATION</scope>
    <source>
        <strain evidence="7">Glennie</strain>
    </source>
</reference>
<dbReference type="InterPro" id="IPR000975">
    <property type="entry name" value="IL-1_fam"/>
</dbReference>
<dbReference type="InterPro" id="IPR008996">
    <property type="entry name" value="IL1/FGF"/>
</dbReference>
<dbReference type="GO" id="GO:0045353">
    <property type="term" value="F:interleukin-1 type II receptor antagonist activity"/>
    <property type="evidence" value="ECO:0007669"/>
    <property type="project" value="Ensembl"/>
</dbReference>
<reference evidence="7" key="3">
    <citation type="submission" date="2025-09" db="UniProtKB">
        <authorList>
            <consortium name="Ensembl"/>
        </authorList>
    </citation>
    <scope>IDENTIFICATION</scope>
    <source>
        <strain evidence="7">Glennie</strain>
    </source>
</reference>
<dbReference type="GO" id="GO:0006954">
    <property type="term" value="P:inflammatory response"/>
    <property type="evidence" value="ECO:0000318"/>
    <property type="project" value="GO_Central"/>
</dbReference>
<dbReference type="GO" id="GO:0006629">
    <property type="term" value="P:lipid metabolic process"/>
    <property type="evidence" value="ECO:0007669"/>
    <property type="project" value="Ensembl"/>
</dbReference>
<dbReference type="GeneTree" id="ENSGT00950000182943"/>
<dbReference type="Proteomes" id="UP000002279">
    <property type="component" value="Chromosome 11"/>
</dbReference>
<dbReference type="Gene3D" id="2.80.10.50">
    <property type="match status" value="1"/>
</dbReference>
<evidence type="ECO:0000256" key="5">
    <source>
        <dbReference type="ARBA" id="ARBA00034096"/>
    </source>
</evidence>
<dbReference type="GO" id="GO:0034115">
    <property type="term" value="P:negative regulation of heterotypic cell-cell adhesion"/>
    <property type="evidence" value="ECO:0007669"/>
    <property type="project" value="Ensembl"/>
</dbReference>
<name>A0A6I8PAH4_ORNAN</name>
<dbReference type="GO" id="GO:0030073">
    <property type="term" value="P:insulin secretion"/>
    <property type="evidence" value="ECO:0007669"/>
    <property type="project" value="Ensembl"/>
</dbReference>
<evidence type="ECO:0000313" key="8">
    <source>
        <dbReference type="Proteomes" id="UP000002279"/>
    </source>
</evidence>
<accession>A0A6I8PAH4</accession>
<comment type="function">
    <text evidence="5">Anti-inflammatory antagonist of interleukin-1 family of proinflammatory cytokines such as interleukin-1beta/IL1B and interleukin-1alpha/IL1A. Protects from immune dysregulation and uncontrolled systemic inflammation triggered by IL1 for a range of innate stimulatory agents such as pathogens.</text>
</comment>
<dbReference type="GO" id="GO:0031982">
    <property type="term" value="C:vesicle"/>
    <property type="evidence" value="ECO:0007669"/>
    <property type="project" value="Ensembl"/>
</dbReference>
<dbReference type="FunFam" id="2.80.10.50:FF:000013">
    <property type="entry name" value="Interleukin-1"/>
    <property type="match status" value="1"/>
</dbReference>
<dbReference type="GO" id="GO:0005125">
    <property type="term" value="F:cytokine activity"/>
    <property type="evidence" value="ECO:0007669"/>
    <property type="project" value="UniProtKB-UniRule"/>
</dbReference>
<reference evidence="7 8" key="1">
    <citation type="journal article" date="2008" name="Nature">
        <title>Genome analysis of the platypus reveals unique signatures of evolution.</title>
        <authorList>
            <person name="Warren W.C."/>
            <person name="Hillier L.W."/>
            <person name="Marshall Graves J.A."/>
            <person name="Birney E."/>
            <person name="Ponting C.P."/>
            <person name="Grutzner F."/>
            <person name="Belov K."/>
            <person name="Miller W."/>
            <person name="Clarke L."/>
            <person name="Chinwalla A.T."/>
            <person name="Yang S.P."/>
            <person name="Heger A."/>
            <person name="Locke D.P."/>
            <person name="Miethke P."/>
            <person name="Waters P.D."/>
            <person name="Veyrunes F."/>
            <person name="Fulton L."/>
            <person name="Fulton B."/>
            <person name="Graves T."/>
            <person name="Wallis J."/>
            <person name="Puente X.S."/>
            <person name="Lopez-Otin C."/>
            <person name="Ordonez G.R."/>
            <person name="Eichler E.E."/>
            <person name="Chen L."/>
            <person name="Cheng Z."/>
            <person name="Deakin J.E."/>
            <person name="Alsop A."/>
            <person name="Thompson K."/>
            <person name="Kirby P."/>
            <person name="Papenfuss A.T."/>
            <person name="Wakefield M.J."/>
            <person name="Olender T."/>
            <person name="Lancet D."/>
            <person name="Huttley G.A."/>
            <person name="Smit A.F."/>
            <person name="Pask A."/>
            <person name="Temple-Smith P."/>
            <person name="Batzer M.A."/>
            <person name="Walker J.A."/>
            <person name="Konkel M.K."/>
            <person name="Harris R.S."/>
            <person name="Whittington C.M."/>
            <person name="Wong E.S."/>
            <person name="Gemmell N.J."/>
            <person name="Buschiazzo E."/>
            <person name="Vargas Jentzsch I.M."/>
            <person name="Merkel A."/>
            <person name="Schmitz J."/>
            <person name="Zemann A."/>
            <person name="Churakov G."/>
            <person name="Kriegs J.O."/>
            <person name="Brosius J."/>
            <person name="Murchison E.P."/>
            <person name="Sachidanandam R."/>
            <person name="Smith C."/>
            <person name="Hannon G.J."/>
            <person name="Tsend-Ayush E."/>
            <person name="McMillan D."/>
            <person name="Attenborough R."/>
            <person name="Rens W."/>
            <person name="Ferguson-Smith M."/>
            <person name="Lefevre C.M."/>
            <person name="Sharp J.A."/>
            <person name="Nicholas K.R."/>
            <person name="Ray D.A."/>
            <person name="Kube M."/>
            <person name="Reinhardt R."/>
            <person name="Pringle T.H."/>
            <person name="Taylor J."/>
            <person name="Jones R.C."/>
            <person name="Nixon B."/>
            <person name="Dacheux J.L."/>
            <person name="Niwa H."/>
            <person name="Sekita Y."/>
            <person name="Huang X."/>
            <person name="Stark A."/>
            <person name="Kheradpour P."/>
            <person name="Kellis M."/>
            <person name="Flicek P."/>
            <person name="Chen Y."/>
            <person name="Webber C."/>
            <person name="Hardison R."/>
            <person name="Nelson J."/>
            <person name="Hallsworth-Pepin K."/>
            <person name="Delehaunty K."/>
            <person name="Markovic C."/>
            <person name="Minx P."/>
            <person name="Feng Y."/>
            <person name="Kremitzki C."/>
            <person name="Mitreva M."/>
            <person name="Glasscock J."/>
            <person name="Wylie T."/>
            <person name="Wohldmann P."/>
            <person name="Thiru P."/>
            <person name="Nhan M.N."/>
            <person name="Pohl C.S."/>
            <person name="Smith S.M."/>
            <person name="Hou S."/>
            <person name="Nefedov M."/>
            <person name="de Jong P.J."/>
            <person name="Renfree M.B."/>
            <person name="Mardis E.R."/>
            <person name="Wilson R.K."/>
        </authorList>
    </citation>
    <scope>NUCLEOTIDE SEQUENCE [LARGE SCALE GENOMIC DNA]</scope>
    <source>
        <strain evidence="7 8">Glennie</strain>
    </source>
</reference>
<dbReference type="GO" id="GO:0005654">
    <property type="term" value="C:nucleoplasm"/>
    <property type="evidence" value="ECO:0007669"/>
    <property type="project" value="Ensembl"/>
</dbReference>
<dbReference type="PRINTS" id="PR00264">
    <property type="entry name" value="INTERLEUKIN1"/>
</dbReference>
<dbReference type="GO" id="GO:0005151">
    <property type="term" value="F:interleukin-1, type II receptor binding"/>
    <property type="evidence" value="ECO:0007669"/>
    <property type="project" value="Ensembl"/>
</dbReference>
<dbReference type="FunCoup" id="A0A6I8PAH4">
    <property type="interactions" value="413"/>
</dbReference>
<comment type="subcellular location">
    <subcellularLocation>
        <location evidence="1 6">Secreted</location>
    </subcellularLocation>
</comment>
<dbReference type="PANTHER" id="PTHR10078">
    <property type="entry name" value="INTERLEUKIN-1 FAMILY MEMBER"/>
    <property type="match status" value="1"/>
</dbReference>
<dbReference type="GO" id="GO:2000660">
    <property type="term" value="P:negative regulation of interleukin-1-mediated signaling pathway"/>
    <property type="evidence" value="ECO:0000318"/>
    <property type="project" value="GO_Central"/>
</dbReference>
<dbReference type="Ensembl" id="ENSOANT00000060025.1">
    <property type="protein sequence ID" value="ENSOANP00000049785.1"/>
    <property type="gene ID" value="ENSOANG00000010552.3"/>
</dbReference>
<dbReference type="Pfam" id="PF00340">
    <property type="entry name" value="IL1"/>
    <property type="match status" value="1"/>
</dbReference>
<dbReference type="Bgee" id="ENSOANG00000010552">
    <property type="expression patterns" value="Expressed in endometrium and 7 other cell types or tissues"/>
</dbReference>
<dbReference type="OMA" id="WYLCTAL"/>
<dbReference type="SUPFAM" id="SSF50353">
    <property type="entry name" value="Cytokine"/>
    <property type="match status" value="1"/>
</dbReference>
<evidence type="ECO:0000313" key="7">
    <source>
        <dbReference type="Ensembl" id="ENSOANP00000049785.1"/>
    </source>
</evidence>
<dbReference type="AlphaFoldDB" id="A0A6I8PAH4"/>
<evidence type="ECO:0000256" key="1">
    <source>
        <dbReference type="ARBA" id="ARBA00004613"/>
    </source>
</evidence>
<evidence type="ECO:0000256" key="6">
    <source>
        <dbReference type="RuleBase" id="RU003753"/>
    </source>
</evidence>
<proteinExistence type="inferred from homology"/>
<evidence type="ECO:0000256" key="2">
    <source>
        <dbReference type="ARBA" id="ARBA00010448"/>
    </source>
</evidence>
<dbReference type="GO" id="GO:0005152">
    <property type="term" value="F:interleukin-1 receptor antagonist activity"/>
    <property type="evidence" value="ECO:0000318"/>
    <property type="project" value="GO_Central"/>
</dbReference>
<keyword evidence="8" id="KW-1185">Reference proteome</keyword>
<dbReference type="PANTHER" id="PTHR10078:SF28">
    <property type="entry name" value="INTERLEUKIN-1 RECEPTOR ANTAGONIST PROTEIN"/>
    <property type="match status" value="1"/>
</dbReference>
<dbReference type="GO" id="GO:0005150">
    <property type="term" value="F:interleukin-1, type I receptor binding"/>
    <property type="evidence" value="ECO:0007669"/>
    <property type="project" value="Ensembl"/>
</dbReference>
<keyword evidence="3 6" id="KW-0964">Secreted</keyword>
<dbReference type="InParanoid" id="A0A6I8PAH4"/>
<comment type="similarity">
    <text evidence="2 6">Belongs to the IL-1 family.</text>
</comment>
<dbReference type="InterPro" id="IPR003297">
    <property type="entry name" value="IL-1RA/IL-36"/>
</dbReference>
<dbReference type="GO" id="GO:0005615">
    <property type="term" value="C:extracellular space"/>
    <property type="evidence" value="ECO:0000318"/>
    <property type="project" value="GO_Central"/>
</dbReference>
<dbReference type="PRINTS" id="PR01360">
    <property type="entry name" value="INTRLEUKIN1X"/>
</dbReference>
<dbReference type="SMART" id="SM00125">
    <property type="entry name" value="IL1"/>
    <property type="match status" value="1"/>
</dbReference>
<dbReference type="GO" id="GO:0006955">
    <property type="term" value="P:immune response"/>
    <property type="evidence" value="ECO:0000318"/>
    <property type="project" value="GO_Central"/>
</dbReference>
<evidence type="ECO:0000256" key="3">
    <source>
        <dbReference type="ARBA" id="ARBA00022525"/>
    </source>
</evidence>
<dbReference type="GO" id="GO:0051384">
    <property type="term" value="P:response to glucocorticoid"/>
    <property type="evidence" value="ECO:0007669"/>
    <property type="project" value="Ensembl"/>
</dbReference>
<protein>
    <recommendedName>
        <fullName evidence="6">Interleukin-1</fullName>
    </recommendedName>
</protein>
<evidence type="ECO:0000256" key="4">
    <source>
        <dbReference type="ARBA" id="ARBA00022729"/>
    </source>
</evidence>